<evidence type="ECO:0000256" key="6">
    <source>
        <dbReference type="ARBA" id="ARBA00030854"/>
    </source>
</evidence>
<dbReference type="InterPro" id="IPR043133">
    <property type="entry name" value="GTP-CH-I_C/QueF"/>
</dbReference>
<dbReference type="InterPro" id="IPR020602">
    <property type="entry name" value="GTP_CycHdrlase_I_dom"/>
</dbReference>
<organism evidence="8">
    <name type="scientific">Glycine max</name>
    <name type="common">Soybean</name>
    <name type="synonym">Glycine hispida</name>
    <dbReference type="NCBI Taxonomy" id="3847"/>
    <lineage>
        <taxon>Eukaryota</taxon>
        <taxon>Viridiplantae</taxon>
        <taxon>Streptophyta</taxon>
        <taxon>Embryophyta</taxon>
        <taxon>Tracheophyta</taxon>
        <taxon>Spermatophyta</taxon>
        <taxon>Magnoliopsida</taxon>
        <taxon>eudicotyledons</taxon>
        <taxon>Gunneridae</taxon>
        <taxon>Pentapetalae</taxon>
        <taxon>rosids</taxon>
        <taxon>fabids</taxon>
        <taxon>Fabales</taxon>
        <taxon>Fabaceae</taxon>
        <taxon>Papilionoideae</taxon>
        <taxon>50 kb inversion clade</taxon>
        <taxon>NPAAA clade</taxon>
        <taxon>indigoferoid/millettioid clade</taxon>
        <taxon>Phaseoleae</taxon>
        <taxon>Glycine</taxon>
        <taxon>Glycine subgen. Soja</taxon>
    </lineage>
</organism>
<dbReference type="PANTHER" id="PTHR11109">
    <property type="entry name" value="GTP CYCLOHYDROLASE I"/>
    <property type="match status" value="1"/>
</dbReference>
<dbReference type="SUPFAM" id="SSF55620">
    <property type="entry name" value="Tetrahydrobiopterin biosynthesis enzymes-like"/>
    <property type="match status" value="1"/>
</dbReference>
<dbReference type="GO" id="GO:0046654">
    <property type="term" value="P:tetrahydrofolate biosynthetic process"/>
    <property type="evidence" value="ECO:0007669"/>
    <property type="project" value="InterPro"/>
</dbReference>
<sequence length="232" mass="25565">MEHLGQYDLNCDLKNGVNMCCDEESFVKEINTTSIEYAVKVLLMDLGEDINREGIIKTPHRVAKALFEGTRGYKQSAKEIVEGALFPEAGVDSTKVGHAGELVIVRDLEFYSYCESCMLPFYFKCHVGYVPSGQRVLGLSKLSRVTNVFAKRFQEPQRLANEVCSALHQGIEPAGVAVVLQCTHINIPDTESNFFDSNHKGLVETLVSSGSGVLENNDADTWGDVLVSQVRG</sequence>
<dbReference type="FunFam" id="3.30.1130.10:FF:000007">
    <property type="entry name" value="GTP cyclohydrolase 1"/>
    <property type="match status" value="1"/>
</dbReference>
<dbReference type="ExpressionAtlas" id="C6TGN4">
    <property type="expression patterns" value="baseline and differential"/>
</dbReference>
<dbReference type="InterPro" id="IPR001474">
    <property type="entry name" value="GTP_CycHdrlase_I"/>
</dbReference>
<accession>C6TGN4</accession>
<comment type="pathway">
    <text evidence="1">Cofactor biosynthesis; 7,8-dihydroneopterin triphosphate biosynthesis; 7,8-dihydroneopterin triphosphate from GTP: step 1/1.</text>
</comment>
<protein>
    <recommendedName>
        <fullName evidence="4">GTP cyclohydrolase 1</fullName>
        <ecNumber evidence="3">3.5.4.16</ecNumber>
    </recommendedName>
    <alternativeName>
        <fullName evidence="6">GTP cyclohydrolase I</fullName>
    </alternativeName>
</protein>
<evidence type="ECO:0000259" key="7">
    <source>
        <dbReference type="Pfam" id="PF01227"/>
    </source>
</evidence>
<keyword evidence="5" id="KW-0378">Hydrolase</keyword>
<dbReference type="AlphaFoldDB" id="C6TGN4"/>
<dbReference type="EC" id="3.5.4.16" evidence="3"/>
<dbReference type="Gene3D" id="3.30.1130.10">
    <property type="match status" value="1"/>
</dbReference>
<dbReference type="InterPro" id="IPR043134">
    <property type="entry name" value="GTP-CH-I_N"/>
</dbReference>
<dbReference type="UniPathway" id="UPA00848">
    <property type="reaction ID" value="UER00151"/>
</dbReference>
<evidence type="ECO:0000256" key="1">
    <source>
        <dbReference type="ARBA" id="ARBA00005080"/>
    </source>
</evidence>
<dbReference type="GO" id="GO:0003934">
    <property type="term" value="F:GTP cyclohydrolase I activity"/>
    <property type="evidence" value="ECO:0007669"/>
    <property type="project" value="UniProtKB-EC"/>
</dbReference>
<evidence type="ECO:0000256" key="4">
    <source>
        <dbReference type="ARBA" id="ARBA00017272"/>
    </source>
</evidence>
<evidence type="ECO:0000256" key="5">
    <source>
        <dbReference type="ARBA" id="ARBA00022801"/>
    </source>
</evidence>
<proteinExistence type="evidence at transcript level"/>
<evidence type="ECO:0000313" key="8">
    <source>
        <dbReference type="EMBL" id="ACU20986.1"/>
    </source>
</evidence>
<evidence type="ECO:0000256" key="3">
    <source>
        <dbReference type="ARBA" id="ARBA00012715"/>
    </source>
</evidence>
<name>C6TGN4_SOYBN</name>
<feature type="domain" description="GTP cyclohydrolase I" evidence="7">
    <location>
        <begin position="35"/>
        <end position="185"/>
    </location>
</feature>
<dbReference type="EMBL" id="BT096785">
    <property type="protein sequence ID" value="ACU20986.1"/>
    <property type="molecule type" value="mRNA"/>
</dbReference>
<evidence type="ECO:0000256" key="2">
    <source>
        <dbReference type="ARBA" id="ARBA00008085"/>
    </source>
</evidence>
<reference evidence="8" key="1">
    <citation type="submission" date="2009-08" db="EMBL/GenBank/DDBJ databases">
        <authorList>
            <person name="Cheung F."/>
            <person name="Xiao Y."/>
            <person name="Chan A."/>
            <person name="Moskal W."/>
            <person name="Town C.D."/>
        </authorList>
    </citation>
    <scope>NUCLEOTIDE SEQUENCE</scope>
</reference>
<dbReference type="Gene3D" id="1.10.286.10">
    <property type="match status" value="1"/>
</dbReference>
<comment type="similarity">
    <text evidence="2">Belongs to the GTP cyclohydrolase I family.</text>
</comment>
<dbReference type="PANTHER" id="PTHR11109:SF13">
    <property type="entry name" value="GTP CYCLOHYDROLASE 1"/>
    <property type="match status" value="1"/>
</dbReference>
<dbReference type="Pfam" id="PF01227">
    <property type="entry name" value="GTP_cyclohydroI"/>
    <property type="match status" value="1"/>
</dbReference>